<evidence type="ECO:0000256" key="4">
    <source>
        <dbReference type="ARBA" id="ARBA00023242"/>
    </source>
</evidence>
<dbReference type="PANTHER" id="PTHR10507:SF0">
    <property type="entry name" value="CELL DIVISION CONTROL PROTEIN 45 HOMOLOG"/>
    <property type="match status" value="1"/>
</dbReference>
<evidence type="ECO:0000256" key="3">
    <source>
        <dbReference type="ARBA" id="ARBA00022705"/>
    </source>
</evidence>
<keyword evidence="7" id="KW-0396">Initiation factor</keyword>
<evidence type="ECO:0000256" key="2">
    <source>
        <dbReference type="ARBA" id="ARBA00010727"/>
    </source>
</evidence>
<name>A0ABR1IXQ8_9AGAR</name>
<dbReference type="InterPro" id="IPR003874">
    <property type="entry name" value="CDC45"/>
</dbReference>
<evidence type="ECO:0000256" key="6">
    <source>
        <dbReference type="SAM" id="MobiDB-lite"/>
    </source>
</evidence>
<dbReference type="PANTHER" id="PTHR10507">
    <property type="entry name" value="CDC45-RELATED PROTEIN"/>
    <property type="match status" value="1"/>
</dbReference>
<dbReference type="Pfam" id="PF02724">
    <property type="entry name" value="CDC45"/>
    <property type="match status" value="1"/>
</dbReference>
<gene>
    <name evidence="7" type="primary">CDC45_2</name>
    <name evidence="7" type="ORF">VKT23_015604</name>
</gene>
<dbReference type="GO" id="GO:0003743">
    <property type="term" value="F:translation initiation factor activity"/>
    <property type="evidence" value="ECO:0007669"/>
    <property type="project" value="UniProtKB-KW"/>
</dbReference>
<evidence type="ECO:0000313" key="7">
    <source>
        <dbReference type="EMBL" id="KAK7443823.1"/>
    </source>
</evidence>
<dbReference type="Proteomes" id="UP001498398">
    <property type="component" value="Unassembled WGS sequence"/>
</dbReference>
<keyword evidence="5" id="KW-0131">Cell cycle</keyword>
<keyword evidence="3" id="KW-0235">DNA replication</keyword>
<keyword evidence="7" id="KW-0648">Protein biosynthesis</keyword>
<comment type="subcellular location">
    <subcellularLocation>
        <location evidence="1">Nucleus</location>
    </subcellularLocation>
</comment>
<keyword evidence="8" id="KW-1185">Reference proteome</keyword>
<evidence type="ECO:0000256" key="1">
    <source>
        <dbReference type="ARBA" id="ARBA00004123"/>
    </source>
</evidence>
<evidence type="ECO:0000256" key="5">
    <source>
        <dbReference type="ARBA" id="ARBA00023306"/>
    </source>
</evidence>
<protein>
    <submittedName>
        <fullName evidence="7">DNA replication initiation factor cdc45</fullName>
    </submittedName>
</protein>
<feature type="region of interest" description="Disordered" evidence="6">
    <location>
        <begin position="58"/>
        <end position="77"/>
    </location>
</feature>
<reference evidence="7 8" key="1">
    <citation type="submission" date="2024-01" db="EMBL/GenBank/DDBJ databases">
        <title>A draft genome for the cacao thread blight pathogen Marasmiellus scandens.</title>
        <authorList>
            <person name="Baruah I.K."/>
            <person name="Leung J."/>
            <person name="Bukari Y."/>
            <person name="Amoako-Attah I."/>
            <person name="Meinhardt L.W."/>
            <person name="Bailey B.A."/>
            <person name="Cohen S.P."/>
        </authorList>
    </citation>
    <scope>NUCLEOTIDE SEQUENCE [LARGE SCALE GENOMIC DNA]</scope>
    <source>
        <strain evidence="7 8">GH-19</strain>
    </source>
</reference>
<accession>A0ABR1IXQ8</accession>
<comment type="similarity">
    <text evidence="2">Belongs to the CDC45 family.</text>
</comment>
<comment type="caution">
    <text evidence="7">The sequence shown here is derived from an EMBL/GenBank/DDBJ whole genome shotgun (WGS) entry which is preliminary data.</text>
</comment>
<keyword evidence="4" id="KW-0539">Nucleus</keyword>
<organism evidence="7 8">
    <name type="scientific">Marasmiellus scandens</name>
    <dbReference type="NCBI Taxonomy" id="2682957"/>
    <lineage>
        <taxon>Eukaryota</taxon>
        <taxon>Fungi</taxon>
        <taxon>Dikarya</taxon>
        <taxon>Basidiomycota</taxon>
        <taxon>Agaricomycotina</taxon>
        <taxon>Agaricomycetes</taxon>
        <taxon>Agaricomycetidae</taxon>
        <taxon>Agaricales</taxon>
        <taxon>Marasmiineae</taxon>
        <taxon>Omphalotaceae</taxon>
        <taxon>Marasmiellus</taxon>
    </lineage>
</organism>
<evidence type="ECO:0000313" key="8">
    <source>
        <dbReference type="Proteomes" id="UP001498398"/>
    </source>
</evidence>
<proteinExistence type="inferred from homology"/>
<sequence length="296" mass="32771">MTFKQDLLSQLESVVPEYGLVKLIYPSFMRCFGYKSQPLSCDAVEGISALLDVAGGHSSSSPLGTADPNVKPPATVVPATGPKAVKRAATVPNLLPSTGIFGVSYRSIYSRSLSLEIEVEETRNDEEWFGMGRVWEIPGLVNGGYGEHSAWRTEEDGEQKEVDRWDRNSWMAYDALSDTHILQQSLSLFTSPSLAKVPLIIDKQEIRTMRDHCFERRTRPPPFSHPGVLPRLALWLVLRDMLPGTNASTRSKRKSLPLKPKPLLPAFSRSILPEPLISKALAAGITCLRKIEGQES</sequence>
<dbReference type="EMBL" id="JBANRG010000053">
    <property type="protein sequence ID" value="KAK7443823.1"/>
    <property type="molecule type" value="Genomic_DNA"/>
</dbReference>